<dbReference type="GO" id="GO:0016787">
    <property type="term" value="F:hydrolase activity"/>
    <property type="evidence" value="ECO:0007669"/>
    <property type="project" value="UniProtKB-KW"/>
</dbReference>
<dbReference type="VEuPathDB" id="FungiDB:SPRG_15673"/>
<dbReference type="OrthoDB" id="448448at2759"/>
<dbReference type="AlphaFoldDB" id="A0A067BTC2"/>
<accession>A0A067BTC2</accession>
<evidence type="ECO:0000259" key="2">
    <source>
        <dbReference type="Pfam" id="PF00271"/>
    </source>
</evidence>
<proteinExistence type="predicted"/>
<keyword evidence="1" id="KW-0378">Hydrolase</keyword>
<dbReference type="Gene3D" id="3.40.50.300">
    <property type="entry name" value="P-loop containing nucleotide triphosphate hydrolases"/>
    <property type="match status" value="1"/>
</dbReference>
<name>A0A067BTC2_SAPPC</name>
<keyword evidence="4" id="KW-1185">Reference proteome</keyword>
<dbReference type="GeneID" id="24137381"/>
<dbReference type="InterPro" id="IPR052583">
    <property type="entry name" value="ATP-helicase/E3_Ub-Ligase"/>
</dbReference>
<evidence type="ECO:0000313" key="4">
    <source>
        <dbReference type="Proteomes" id="UP000030745"/>
    </source>
</evidence>
<dbReference type="PANTHER" id="PTHR45865:SF1">
    <property type="entry name" value="E3 UBIQUITIN-PROTEIN LIGASE SHPRH"/>
    <property type="match status" value="1"/>
</dbReference>
<dbReference type="CDD" id="cd18793">
    <property type="entry name" value="SF2_C_SNF"/>
    <property type="match status" value="1"/>
</dbReference>
<dbReference type="InterPro" id="IPR027417">
    <property type="entry name" value="P-loop_NTPase"/>
</dbReference>
<dbReference type="InterPro" id="IPR049730">
    <property type="entry name" value="SNF2/RAD54-like_C"/>
</dbReference>
<dbReference type="KEGG" id="spar:SPRG_15673"/>
<dbReference type="SUPFAM" id="SSF52540">
    <property type="entry name" value="P-loop containing nucleoside triphosphate hydrolases"/>
    <property type="match status" value="1"/>
</dbReference>
<evidence type="ECO:0000313" key="3">
    <source>
        <dbReference type="EMBL" id="KDO17897.1"/>
    </source>
</evidence>
<organism evidence="3 4">
    <name type="scientific">Saprolegnia parasitica (strain CBS 223.65)</name>
    <dbReference type="NCBI Taxonomy" id="695850"/>
    <lineage>
        <taxon>Eukaryota</taxon>
        <taxon>Sar</taxon>
        <taxon>Stramenopiles</taxon>
        <taxon>Oomycota</taxon>
        <taxon>Saprolegniomycetes</taxon>
        <taxon>Saprolegniales</taxon>
        <taxon>Saprolegniaceae</taxon>
        <taxon>Saprolegnia</taxon>
    </lineage>
</organism>
<feature type="domain" description="Helicase C-terminal" evidence="2">
    <location>
        <begin position="39"/>
        <end position="147"/>
    </location>
</feature>
<dbReference type="Proteomes" id="UP000030745">
    <property type="component" value="Unassembled WGS sequence"/>
</dbReference>
<dbReference type="RefSeq" id="XP_012211394.1">
    <property type="nucleotide sequence ID" value="XM_012356004.1"/>
</dbReference>
<reference evidence="3 4" key="1">
    <citation type="journal article" date="2013" name="PLoS Genet.">
        <title>Distinctive expansion of potential virulence genes in the genome of the oomycete fish pathogen Saprolegnia parasitica.</title>
        <authorList>
            <person name="Jiang R.H."/>
            <person name="de Bruijn I."/>
            <person name="Haas B.J."/>
            <person name="Belmonte R."/>
            <person name="Lobach L."/>
            <person name="Christie J."/>
            <person name="van den Ackerveken G."/>
            <person name="Bottin A."/>
            <person name="Bulone V."/>
            <person name="Diaz-Moreno S.M."/>
            <person name="Dumas B."/>
            <person name="Fan L."/>
            <person name="Gaulin E."/>
            <person name="Govers F."/>
            <person name="Grenville-Briggs L.J."/>
            <person name="Horner N.R."/>
            <person name="Levin J.Z."/>
            <person name="Mammella M."/>
            <person name="Meijer H.J."/>
            <person name="Morris P."/>
            <person name="Nusbaum C."/>
            <person name="Oome S."/>
            <person name="Phillips A.J."/>
            <person name="van Rooyen D."/>
            <person name="Rzeszutek E."/>
            <person name="Saraiva M."/>
            <person name="Secombes C.J."/>
            <person name="Seidl M.F."/>
            <person name="Snel B."/>
            <person name="Stassen J.H."/>
            <person name="Sykes S."/>
            <person name="Tripathy S."/>
            <person name="van den Berg H."/>
            <person name="Vega-Arreguin J.C."/>
            <person name="Wawra S."/>
            <person name="Young S.K."/>
            <person name="Zeng Q."/>
            <person name="Dieguez-Uribeondo J."/>
            <person name="Russ C."/>
            <person name="Tyler B.M."/>
            <person name="van West P."/>
        </authorList>
    </citation>
    <scope>NUCLEOTIDE SEQUENCE [LARGE SCALE GENOMIC DNA]</scope>
    <source>
        <strain evidence="3 4">CBS 223.65</strain>
    </source>
</reference>
<protein>
    <recommendedName>
        <fullName evidence="2">Helicase C-terminal domain-containing protein</fullName>
    </recommendedName>
</protein>
<dbReference type="Pfam" id="PF00271">
    <property type="entry name" value="Helicase_C"/>
    <property type="match status" value="1"/>
</dbReference>
<sequence>MLCGGCCAHSTPVCPLCARPSPFPLSAVPRLRNPTSGSKFDVIVDEIASLEDEATTKCIVFSQWPEALSLLQTALSAKNIASLHLQRTSQTSLRDEFHSNPNARVLLLPLKKYNHGLNLVEATHVFLVEPTFEPALQEQAMARVQRLSQTQTSYVHRYVMAATVEARMYEWTSRTQRLTQDDIYRVFTSDVTSPS</sequence>
<dbReference type="EMBL" id="KK583541">
    <property type="protein sequence ID" value="KDO17897.1"/>
    <property type="molecule type" value="Genomic_DNA"/>
</dbReference>
<dbReference type="InterPro" id="IPR001650">
    <property type="entry name" value="Helicase_C-like"/>
</dbReference>
<dbReference type="PANTHER" id="PTHR45865">
    <property type="entry name" value="E3 UBIQUITIN-PROTEIN LIGASE SHPRH FAMILY MEMBER"/>
    <property type="match status" value="1"/>
</dbReference>
<evidence type="ECO:0000256" key="1">
    <source>
        <dbReference type="ARBA" id="ARBA00022801"/>
    </source>
</evidence>
<gene>
    <name evidence="3" type="ORF">SPRG_15673</name>
</gene>
<dbReference type="STRING" id="695850.A0A067BTC2"/>